<evidence type="ECO:0000256" key="8">
    <source>
        <dbReference type="ARBA" id="ARBA00023034"/>
    </source>
</evidence>
<proteinExistence type="predicted"/>
<keyword evidence="6" id="KW-1133">Transmembrane helix</keyword>
<sequence length="318" mass="35632">MKILIAGGAGFIGSHLSRRMVRENYEVICVDNLLTGSKNNIKDLMTNRLFSFLEQDITEPLPVGIVADAVFHLASPASPNHHSPLSYHALPMETMMANTVGTHELLKFAKKNKAKFLFASTSEVYGDPEVHPQPEEYRGNVSTTGPRSVYDEAKRFGETLTAYYLRNKKVDTRIARIFNTYGPFMLKSDMRMIISFIVQALEGKPITIFGDGTQTRSLCYIDDMVEGLMHLMFYPNTKGTIVNLGNTDELTVLDFAKLVKKLTGSQSKIVISETLPEDDPKKRRADTTQAEKLLKWSCTTSLEVGLQKTITHFKEQGL</sequence>
<dbReference type="FunFam" id="3.40.50.720:FF:000065">
    <property type="entry name" value="UDP-glucuronic acid decarboxylase 1"/>
    <property type="match status" value="1"/>
</dbReference>
<keyword evidence="10" id="KW-0325">Glycoprotein</keyword>
<comment type="cofactor">
    <cofactor evidence="1">
        <name>NAD(+)</name>
        <dbReference type="ChEBI" id="CHEBI:57540"/>
    </cofactor>
</comment>
<dbReference type="EMBL" id="MGBR01000001">
    <property type="protein sequence ID" value="OGK73364.1"/>
    <property type="molecule type" value="Genomic_DNA"/>
</dbReference>
<dbReference type="Pfam" id="PF01370">
    <property type="entry name" value="Epimerase"/>
    <property type="match status" value="1"/>
</dbReference>
<evidence type="ECO:0000256" key="3">
    <source>
        <dbReference type="ARBA" id="ARBA00022692"/>
    </source>
</evidence>
<evidence type="ECO:0000313" key="14">
    <source>
        <dbReference type="EMBL" id="OGK73364.1"/>
    </source>
</evidence>
<comment type="caution">
    <text evidence="14">The sequence shown here is derived from an EMBL/GenBank/DDBJ whole genome shotgun (WGS) entry which is preliminary data.</text>
</comment>
<dbReference type="AlphaFoldDB" id="A0A1F7KZZ5"/>
<dbReference type="GO" id="GO:0048040">
    <property type="term" value="F:UDP-glucuronate decarboxylase activity"/>
    <property type="evidence" value="ECO:0007669"/>
    <property type="project" value="TreeGrafter"/>
</dbReference>
<evidence type="ECO:0000256" key="9">
    <source>
        <dbReference type="ARBA" id="ARBA00023136"/>
    </source>
</evidence>
<keyword evidence="5" id="KW-0735">Signal-anchor</keyword>
<keyword evidence="3" id="KW-0812">Transmembrane</keyword>
<evidence type="ECO:0000256" key="2">
    <source>
        <dbReference type="ARBA" id="ARBA00004323"/>
    </source>
</evidence>
<comment type="subcellular location">
    <subcellularLocation>
        <location evidence="2">Golgi apparatus membrane</location>
        <topology evidence="2">Single-pass type II membrane protein</topology>
    </subcellularLocation>
    <subcellularLocation>
        <location evidence="12">Golgi apparatus</location>
        <location evidence="12">Golgi stack membrane</location>
    </subcellularLocation>
</comment>
<feature type="domain" description="NAD-dependent epimerase/dehydratase" evidence="13">
    <location>
        <begin position="3"/>
        <end position="245"/>
    </location>
</feature>
<dbReference type="GO" id="GO:0042732">
    <property type="term" value="P:D-xylose metabolic process"/>
    <property type="evidence" value="ECO:0007669"/>
    <property type="project" value="InterPro"/>
</dbReference>
<evidence type="ECO:0000256" key="10">
    <source>
        <dbReference type="ARBA" id="ARBA00023180"/>
    </source>
</evidence>
<evidence type="ECO:0000256" key="4">
    <source>
        <dbReference type="ARBA" id="ARBA00022793"/>
    </source>
</evidence>
<dbReference type="GO" id="GO:0005737">
    <property type="term" value="C:cytoplasm"/>
    <property type="evidence" value="ECO:0007669"/>
    <property type="project" value="TreeGrafter"/>
</dbReference>
<gene>
    <name evidence="14" type="ORF">A3K52_01045</name>
</gene>
<evidence type="ECO:0000256" key="7">
    <source>
        <dbReference type="ARBA" id="ARBA00023027"/>
    </source>
</evidence>
<keyword evidence="8" id="KW-0333">Golgi apparatus</keyword>
<dbReference type="Gene3D" id="3.40.50.720">
    <property type="entry name" value="NAD(P)-binding Rossmann-like Domain"/>
    <property type="match status" value="1"/>
</dbReference>
<evidence type="ECO:0000256" key="1">
    <source>
        <dbReference type="ARBA" id="ARBA00001911"/>
    </source>
</evidence>
<dbReference type="Proteomes" id="UP000177050">
    <property type="component" value="Unassembled WGS sequence"/>
</dbReference>
<evidence type="ECO:0000256" key="11">
    <source>
        <dbReference type="ARBA" id="ARBA00023239"/>
    </source>
</evidence>
<keyword evidence="9" id="KW-0472">Membrane</keyword>
<accession>A0A1F7KZZ5</accession>
<dbReference type="PANTHER" id="PTHR43078:SF6">
    <property type="entry name" value="UDP-GLUCURONIC ACID DECARBOXYLASE 1"/>
    <property type="match status" value="1"/>
</dbReference>
<dbReference type="GO" id="GO:0070403">
    <property type="term" value="F:NAD+ binding"/>
    <property type="evidence" value="ECO:0007669"/>
    <property type="project" value="InterPro"/>
</dbReference>
<evidence type="ECO:0000313" key="15">
    <source>
        <dbReference type="Proteomes" id="UP000177050"/>
    </source>
</evidence>
<protein>
    <recommendedName>
        <fullName evidence="13">NAD-dependent epimerase/dehydratase domain-containing protein</fullName>
    </recommendedName>
</protein>
<evidence type="ECO:0000256" key="5">
    <source>
        <dbReference type="ARBA" id="ARBA00022968"/>
    </source>
</evidence>
<evidence type="ECO:0000256" key="6">
    <source>
        <dbReference type="ARBA" id="ARBA00022989"/>
    </source>
</evidence>
<dbReference type="SUPFAM" id="SSF51735">
    <property type="entry name" value="NAD(P)-binding Rossmann-fold domains"/>
    <property type="match status" value="1"/>
</dbReference>
<keyword evidence="7" id="KW-0520">NAD</keyword>
<dbReference type="InterPro" id="IPR044516">
    <property type="entry name" value="UXS-like"/>
</dbReference>
<dbReference type="PANTHER" id="PTHR43078">
    <property type="entry name" value="UDP-GLUCURONIC ACID DECARBOXYLASE-RELATED"/>
    <property type="match status" value="1"/>
</dbReference>
<dbReference type="InterPro" id="IPR001509">
    <property type="entry name" value="Epimerase_deHydtase"/>
</dbReference>
<keyword evidence="4" id="KW-0210">Decarboxylase</keyword>
<organism evidence="14 15">
    <name type="scientific">Candidatus Roizmanbacteria bacterium RIFOXYD1_FULL_38_12</name>
    <dbReference type="NCBI Taxonomy" id="1802093"/>
    <lineage>
        <taxon>Bacteria</taxon>
        <taxon>Candidatus Roizmaniibacteriota</taxon>
    </lineage>
</organism>
<evidence type="ECO:0000259" key="13">
    <source>
        <dbReference type="Pfam" id="PF01370"/>
    </source>
</evidence>
<keyword evidence="11" id="KW-0456">Lyase</keyword>
<evidence type="ECO:0000256" key="12">
    <source>
        <dbReference type="ARBA" id="ARBA00037859"/>
    </source>
</evidence>
<reference evidence="14 15" key="1">
    <citation type="journal article" date="2016" name="Nat. Commun.">
        <title>Thousands of microbial genomes shed light on interconnected biogeochemical processes in an aquifer system.</title>
        <authorList>
            <person name="Anantharaman K."/>
            <person name="Brown C.T."/>
            <person name="Hug L.A."/>
            <person name="Sharon I."/>
            <person name="Castelle C.J."/>
            <person name="Probst A.J."/>
            <person name="Thomas B.C."/>
            <person name="Singh A."/>
            <person name="Wilkins M.J."/>
            <person name="Karaoz U."/>
            <person name="Brodie E.L."/>
            <person name="Williams K.H."/>
            <person name="Hubbard S.S."/>
            <person name="Banfield J.F."/>
        </authorList>
    </citation>
    <scope>NUCLEOTIDE SEQUENCE [LARGE SCALE GENOMIC DNA]</scope>
</reference>
<name>A0A1F7KZZ5_9BACT</name>
<dbReference type="InterPro" id="IPR036291">
    <property type="entry name" value="NAD(P)-bd_dom_sf"/>
</dbReference>